<evidence type="ECO:0000313" key="1">
    <source>
        <dbReference type="EMBL" id="BCX47522.1"/>
    </source>
</evidence>
<dbReference type="EMBL" id="AP024702">
    <property type="protein sequence ID" value="BCX47522.1"/>
    <property type="molecule type" value="Genomic_DNA"/>
</dbReference>
<organism evidence="1 2">
    <name type="scientific">Haloferula helveola</name>
    <dbReference type="NCBI Taxonomy" id="490095"/>
    <lineage>
        <taxon>Bacteria</taxon>
        <taxon>Pseudomonadati</taxon>
        <taxon>Verrucomicrobiota</taxon>
        <taxon>Verrucomicrobiia</taxon>
        <taxon>Verrucomicrobiales</taxon>
        <taxon>Verrucomicrobiaceae</taxon>
        <taxon>Haloferula</taxon>
    </lineage>
</organism>
<name>A0ABN6H3E8_9BACT</name>
<dbReference type="Proteomes" id="UP001374893">
    <property type="component" value="Chromosome"/>
</dbReference>
<gene>
    <name evidence="1" type="ORF">HAHE_14300</name>
</gene>
<reference evidence="1 2" key="1">
    <citation type="submission" date="2021-06" db="EMBL/GenBank/DDBJ databases">
        <title>Complete genome of Haloferula helveola possessing various polysaccharide degrading enzymes.</title>
        <authorList>
            <person name="Takami H."/>
            <person name="Huang C."/>
            <person name="Hamasaki K."/>
        </authorList>
    </citation>
    <scope>NUCLEOTIDE SEQUENCE [LARGE SCALE GENOMIC DNA]</scope>
    <source>
        <strain evidence="1 2">CN-1</strain>
    </source>
</reference>
<proteinExistence type="predicted"/>
<sequence>MNPWRSMPKRLSEFTESLRQLGEIEVTPWDLMEVLHKDVRDLEIGDSLRRLGNTKVTDWELGDVMPAVQRLAHREVDIAGMVRRTAHYKVIEWDFRDALKNHSSAPKQTRRLSKSEKEALREQLRSFLEFTVASLVSDPHSVDVTVREIAPSLFGFRVLVSQKDVKDLIGRGGASGSALRNLLKAAAVHGGVEAVLQIQSHEEAFAAAGHGR</sequence>
<evidence type="ECO:0000313" key="2">
    <source>
        <dbReference type="Proteomes" id="UP001374893"/>
    </source>
</evidence>
<evidence type="ECO:0008006" key="3">
    <source>
        <dbReference type="Google" id="ProtNLM"/>
    </source>
</evidence>
<keyword evidence="2" id="KW-1185">Reference proteome</keyword>
<protein>
    <recommendedName>
        <fullName evidence="3">KH domain-containing protein</fullName>
    </recommendedName>
</protein>
<accession>A0ABN6H3E8</accession>